<dbReference type="EMBL" id="CP066023">
    <property type="protein sequence ID" value="QQB83675.1"/>
    <property type="molecule type" value="Genomic_DNA"/>
</dbReference>
<evidence type="ECO:0000313" key="8">
    <source>
        <dbReference type="Proteomes" id="UP001223646"/>
    </source>
</evidence>
<dbReference type="InterPro" id="IPR021385">
    <property type="entry name" value="DUF3017"/>
</dbReference>
<dbReference type="Proteomes" id="UP000594774">
    <property type="component" value="Chromosome"/>
</dbReference>
<evidence type="ECO:0000313" key="4">
    <source>
        <dbReference type="EMBL" id="QPR31797.1"/>
    </source>
</evidence>
<keyword evidence="7" id="KW-1185">Reference proteome</keyword>
<feature type="transmembrane region" description="Helical" evidence="2">
    <location>
        <begin position="37"/>
        <end position="59"/>
    </location>
</feature>
<feature type="transmembrane region" description="Helical" evidence="2">
    <location>
        <begin position="66"/>
        <end position="83"/>
    </location>
</feature>
<accession>A0AAW9SVU9</accession>
<feature type="transmembrane region" description="Helical" evidence="2">
    <location>
        <begin position="98"/>
        <end position="120"/>
    </location>
</feature>
<dbReference type="Proteomes" id="UP001223646">
    <property type="component" value="Unassembled WGS sequence"/>
</dbReference>
<reference evidence="3" key="3">
    <citation type="submission" date="2024-05" db="EMBL/GenBank/DDBJ databases">
        <authorList>
            <person name="Wolfe A."/>
        </authorList>
    </citation>
    <scope>NUCLEOTIDE SEQUENCE</scope>
    <source>
        <strain evidence="3">UMB1064</strain>
    </source>
</reference>
<evidence type="ECO:0000256" key="1">
    <source>
        <dbReference type="SAM" id="MobiDB-lite"/>
    </source>
</evidence>
<feature type="region of interest" description="Disordered" evidence="1">
    <location>
        <begin position="1"/>
        <end position="32"/>
    </location>
</feature>
<gene>
    <name evidence="4" type="ORF">I6G95_05110</name>
    <name evidence="5" type="ORF">I6H48_05680</name>
    <name evidence="3" type="ORF">QP460_006650</name>
</gene>
<dbReference type="RefSeq" id="WP_070851183.1">
    <property type="nucleotide sequence ID" value="NZ_CP065628.1"/>
</dbReference>
<evidence type="ECO:0000313" key="6">
    <source>
        <dbReference type="Proteomes" id="UP000594774"/>
    </source>
</evidence>
<dbReference type="Proteomes" id="UP000595198">
    <property type="component" value="Chromosome"/>
</dbReference>
<dbReference type="AlphaFoldDB" id="A0AAW9SVU9"/>
<name>A0AAW9SVU9_CORAY</name>
<proteinExistence type="predicted"/>
<sequence length="122" mass="13732">MSKREIAQRARREDLPDPMLNPHSPKTPPPGASWPMWVQYTIYGALFFGMSAFVVFLGLERWRRATFMLGITMMLLGVARQYLPDSILGVFSVRSRAFDLWFCSIIGMGIVFLAVSVDALGS</sequence>
<reference evidence="6 7" key="1">
    <citation type="submission" date="2020-12" db="EMBL/GenBank/DDBJ databases">
        <title>FDA dAtabase for Regulatory Grade micrObial Sequences (FDA-ARGOS): Supporting development and validation of Infectious Disease Dx tests.</title>
        <authorList>
            <person name="Sproer C."/>
            <person name="Gronow S."/>
            <person name="Severitt S."/>
            <person name="Schroder I."/>
            <person name="Tallon L."/>
            <person name="Sadzewicz L."/>
            <person name="Zhao X."/>
            <person name="Boylan J."/>
            <person name="Ott S."/>
            <person name="Bowen H."/>
            <person name="Vavikolanu K."/>
            <person name="Mehta A."/>
            <person name="Aluvathingal J."/>
            <person name="Nadendla S."/>
            <person name="Lowell S."/>
            <person name="Myers T."/>
            <person name="Yan Y."/>
            <person name="Sichtig H."/>
        </authorList>
    </citation>
    <scope>NUCLEOTIDE SEQUENCE [LARGE SCALE GENOMIC DNA]</scope>
    <source>
        <strain evidence="4 6">FDAARGOS_938</strain>
        <strain evidence="5 7">FDAARGOS_991</strain>
    </source>
</reference>
<organism evidence="3 8">
    <name type="scientific">Corynebacterium amycolatum</name>
    <dbReference type="NCBI Taxonomy" id="43765"/>
    <lineage>
        <taxon>Bacteria</taxon>
        <taxon>Bacillati</taxon>
        <taxon>Actinomycetota</taxon>
        <taxon>Actinomycetes</taxon>
        <taxon>Mycobacteriales</taxon>
        <taxon>Corynebacteriaceae</taxon>
        <taxon>Corynebacterium</taxon>
    </lineage>
</organism>
<reference evidence="3" key="2">
    <citation type="submission" date="2023-05" db="EMBL/GenBank/DDBJ databases">
        <authorList>
            <person name="Du J."/>
        </authorList>
    </citation>
    <scope>NUCLEOTIDE SEQUENCE</scope>
    <source>
        <strain evidence="3">UMB1064</strain>
    </source>
</reference>
<protein>
    <submittedName>
        <fullName evidence="3">DUF3017 domain-containing protein</fullName>
    </submittedName>
</protein>
<feature type="compositionally biased region" description="Basic and acidic residues" evidence="1">
    <location>
        <begin position="1"/>
        <end position="15"/>
    </location>
</feature>
<keyword evidence="2" id="KW-0472">Membrane</keyword>
<evidence type="ECO:0000256" key="2">
    <source>
        <dbReference type="SAM" id="Phobius"/>
    </source>
</evidence>
<keyword evidence="2" id="KW-0812">Transmembrane</keyword>
<evidence type="ECO:0000313" key="5">
    <source>
        <dbReference type="EMBL" id="QQB83675.1"/>
    </source>
</evidence>
<dbReference type="Pfam" id="PF11222">
    <property type="entry name" value="DUF3017"/>
    <property type="match status" value="1"/>
</dbReference>
<evidence type="ECO:0000313" key="7">
    <source>
        <dbReference type="Proteomes" id="UP000595198"/>
    </source>
</evidence>
<dbReference type="EMBL" id="JASOOY020000020">
    <property type="protein sequence ID" value="MEO3717264.1"/>
    <property type="molecule type" value="Genomic_DNA"/>
</dbReference>
<evidence type="ECO:0000313" key="3">
    <source>
        <dbReference type="EMBL" id="MEO3717264.1"/>
    </source>
</evidence>
<keyword evidence="2" id="KW-1133">Transmembrane helix</keyword>
<dbReference type="EMBL" id="CP065628">
    <property type="protein sequence ID" value="QPR31797.1"/>
    <property type="molecule type" value="Genomic_DNA"/>
</dbReference>